<comment type="caution">
    <text evidence="8">The sequence shown here is derived from an EMBL/GenBank/DDBJ whole genome shotgun (WGS) entry which is preliminary data.</text>
</comment>
<gene>
    <name evidence="8" type="primary">fdx</name>
    <name evidence="8" type="ORF">ERS852473_00915</name>
</gene>
<keyword evidence="5 6" id="KW-0411">Iron-sulfur</keyword>
<sequence>MKAHVDQDTCIGCGLCPQICSEVFELNDDGKAYAKVEKVPSDMENAATEAQESCPVAAITVD</sequence>
<dbReference type="SUPFAM" id="SSF54862">
    <property type="entry name" value="4Fe-4S ferredoxins"/>
    <property type="match status" value="1"/>
</dbReference>
<dbReference type="EMBL" id="CYZR01000002">
    <property type="protein sequence ID" value="CUN70712.1"/>
    <property type="molecule type" value="Genomic_DNA"/>
</dbReference>
<keyword evidence="9" id="KW-1185">Reference proteome</keyword>
<keyword evidence="2 6" id="KW-0479">Metal-binding</keyword>
<dbReference type="PANTHER" id="PTHR36923">
    <property type="entry name" value="FERREDOXIN"/>
    <property type="match status" value="1"/>
</dbReference>
<evidence type="ECO:0000256" key="3">
    <source>
        <dbReference type="ARBA" id="ARBA00022982"/>
    </source>
</evidence>
<comment type="function">
    <text evidence="6">Ferredoxins are iron-sulfur proteins that transfer electrons in a wide variety of metabolic reactions.</text>
</comment>
<evidence type="ECO:0000313" key="8">
    <source>
        <dbReference type="EMBL" id="CUN70712.1"/>
    </source>
</evidence>
<evidence type="ECO:0000256" key="5">
    <source>
        <dbReference type="ARBA" id="ARBA00023014"/>
    </source>
</evidence>
<dbReference type="Gene3D" id="3.30.70.20">
    <property type="match status" value="1"/>
</dbReference>
<dbReference type="Pfam" id="PF13459">
    <property type="entry name" value="Fer4_15"/>
    <property type="match status" value="1"/>
</dbReference>
<evidence type="ECO:0000259" key="7">
    <source>
        <dbReference type="PROSITE" id="PS51379"/>
    </source>
</evidence>
<dbReference type="InterPro" id="IPR051269">
    <property type="entry name" value="Fe-S_cluster_ET"/>
</dbReference>
<evidence type="ECO:0000256" key="4">
    <source>
        <dbReference type="ARBA" id="ARBA00023004"/>
    </source>
</evidence>
<evidence type="ECO:0000313" key="9">
    <source>
        <dbReference type="Proteomes" id="UP000095488"/>
    </source>
</evidence>
<keyword evidence="3 6" id="KW-0249">Electron transport</keyword>
<keyword evidence="1 6" id="KW-0813">Transport</keyword>
<evidence type="ECO:0000256" key="6">
    <source>
        <dbReference type="RuleBase" id="RU368020"/>
    </source>
</evidence>
<proteinExistence type="predicted"/>
<dbReference type="InterPro" id="IPR017896">
    <property type="entry name" value="4Fe4S_Fe-S-bd"/>
</dbReference>
<name>A0ABP2ASV9_SARVE</name>
<accession>A0ABP2ASV9</accession>
<feature type="domain" description="4Fe-4S ferredoxin-type" evidence="7">
    <location>
        <begin position="1"/>
        <end position="29"/>
    </location>
</feature>
<keyword evidence="4 6" id="KW-0408">Iron</keyword>
<reference evidence="8 9" key="1">
    <citation type="submission" date="2015-09" db="EMBL/GenBank/DDBJ databases">
        <authorList>
            <consortium name="Pathogen Informatics"/>
            <person name="Wu L."/>
            <person name="Ma J."/>
        </authorList>
    </citation>
    <scope>NUCLEOTIDE SEQUENCE [LARGE SCALE GENOMIC DNA]</scope>
    <source>
        <strain evidence="8 9">2789STDY5834858</strain>
    </source>
</reference>
<dbReference type="PANTHER" id="PTHR36923:SF3">
    <property type="entry name" value="FERREDOXIN"/>
    <property type="match status" value="1"/>
</dbReference>
<evidence type="ECO:0000256" key="2">
    <source>
        <dbReference type="ARBA" id="ARBA00022723"/>
    </source>
</evidence>
<dbReference type="PROSITE" id="PS51379">
    <property type="entry name" value="4FE4S_FER_2"/>
    <property type="match status" value="1"/>
</dbReference>
<protein>
    <recommendedName>
        <fullName evidence="6">Ferredoxin</fullName>
    </recommendedName>
</protein>
<dbReference type="Proteomes" id="UP000095488">
    <property type="component" value="Unassembled WGS sequence"/>
</dbReference>
<dbReference type="InterPro" id="IPR001080">
    <property type="entry name" value="3Fe4S_ferredoxin"/>
</dbReference>
<organism evidence="8 9">
    <name type="scientific">Sarcina ventriculi</name>
    <name type="common">Clostridium ventriculi</name>
    <dbReference type="NCBI Taxonomy" id="1267"/>
    <lineage>
        <taxon>Bacteria</taxon>
        <taxon>Bacillati</taxon>
        <taxon>Bacillota</taxon>
        <taxon>Clostridia</taxon>
        <taxon>Eubacteriales</taxon>
        <taxon>Clostridiaceae</taxon>
        <taxon>Sarcina</taxon>
    </lineage>
</organism>
<evidence type="ECO:0000256" key="1">
    <source>
        <dbReference type="ARBA" id="ARBA00022448"/>
    </source>
</evidence>
<dbReference type="PRINTS" id="PR00352">
    <property type="entry name" value="3FE4SFRDOXIN"/>
</dbReference>
<dbReference type="RefSeq" id="WP_055258076.1">
    <property type="nucleotide sequence ID" value="NZ_BCMV01000073.1"/>
</dbReference>